<evidence type="ECO:0000259" key="4">
    <source>
        <dbReference type="Pfam" id="PF13296"/>
    </source>
</evidence>
<evidence type="ECO:0000313" key="6">
    <source>
        <dbReference type="Proteomes" id="UP000241193"/>
    </source>
</evidence>
<feature type="region of interest" description="Disordered" evidence="1">
    <location>
        <begin position="149"/>
        <end position="175"/>
    </location>
</feature>
<feature type="compositionally biased region" description="Basic and acidic residues" evidence="1">
    <location>
        <begin position="151"/>
        <end position="165"/>
    </location>
</feature>
<proteinExistence type="predicted"/>
<feature type="domain" description="DUF2345" evidence="3">
    <location>
        <begin position="507"/>
        <end position="660"/>
    </location>
</feature>
<evidence type="ECO:0000259" key="3">
    <source>
        <dbReference type="Pfam" id="PF10106"/>
    </source>
</evidence>
<dbReference type="InterPro" id="IPR006531">
    <property type="entry name" value="Gp5/Vgr_OB"/>
</dbReference>
<accession>A0A2T4IFN4</accession>
<sequence>MRAGRRLRITDAPAPAPAAGLPLTVARITHLGINNLTAAHLDTLAERLAQPAYCTAFEQFQPPGDDDAFDDDPCADLDDPFLDPYCAKPRAGPHDPSNPDTPLRRPAPRLPHTTAAHSTPAAQPARAIAPPAALIALALARGYANHFTAHPTERPWRPRQHDDNGTRLNPRPTAPGPMNAIVVGPHGEQHPDGSDELWCDALGRIRVRFLWQQGEHPDDRLSCWMRVLSRQAGPRMGWQWLPRIGQEVLVDFIDGDIDRPYVHGVLYNGQGEGGTPPTPGGAHLRAQASTLFEQATDLRPAAQGNHAGGHAPAWHGGAAAGHRHPGALSGFKSKEFGGTGYNQLVFDDSNAQLRIQLHSTQAASALNLGHLIHQADNYRGSFRGAGIELRTDHWGSSRAAQGMVLSTWPAPAPGADAAQPAGDFAPGIALIEQSRTLTDTLARAARHHRSVDLAAARGSTAAAGSRLNDAAAPLEAQHIAARGMVDATAAAAARSDAGARTTTVGAPRVPHLADPLIATAARAGLGLVAGQALQLANGDTLSWTSGAHTNLAIGGRARIHAGQAIGLVAGAIAPGEGNTGLALIAAHDDIDLAAHSSTFALQARDTLDLASLAEHIDFAAAKRIVIAVDGGASITLDGSITVRCPGTLTIHAAKKSFSGPTRMGYALPQFPRHLCEECLLSRAESGSALVRTT</sequence>
<dbReference type="SUPFAM" id="SSF69255">
    <property type="entry name" value="gp5 N-terminal domain-like"/>
    <property type="match status" value="1"/>
</dbReference>
<dbReference type="Proteomes" id="UP000241193">
    <property type="component" value="Unassembled WGS sequence"/>
</dbReference>
<evidence type="ECO:0000256" key="1">
    <source>
        <dbReference type="SAM" id="MobiDB-lite"/>
    </source>
</evidence>
<protein>
    <submittedName>
        <fullName evidence="5">Type VI secretion system tip protein VgrG</fullName>
    </submittedName>
</protein>
<dbReference type="Gene3D" id="2.40.50.230">
    <property type="entry name" value="Gp5 N-terminal domain"/>
    <property type="match status" value="1"/>
</dbReference>
<dbReference type="AlphaFoldDB" id="A0A2T4IFN4"/>
<reference evidence="5 6" key="2">
    <citation type="submission" date="2018-04" db="EMBL/GenBank/DDBJ databases">
        <title>Thauera lacus sp. nov., isolated from an saline lake in Inner Mongolia, China.</title>
        <authorList>
            <person name="Liang Q.-Y."/>
        </authorList>
    </citation>
    <scope>NUCLEOTIDE SEQUENCE [LARGE SCALE GENOMIC DNA]</scope>
    <source>
        <strain evidence="5 6">D20</strain>
    </source>
</reference>
<feature type="domain" description="Putative type VI secretion system Rhs element associated Vgr" evidence="4">
    <location>
        <begin position="334"/>
        <end position="445"/>
    </location>
</feature>
<organism evidence="5 6">
    <name type="scientific">Pseudothauera lacus</name>
    <dbReference type="NCBI Taxonomy" id="2136175"/>
    <lineage>
        <taxon>Bacteria</taxon>
        <taxon>Pseudomonadati</taxon>
        <taxon>Pseudomonadota</taxon>
        <taxon>Betaproteobacteria</taxon>
        <taxon>Rhodocyclales</taxon>
        <taxon>Zoogloeaceae</taxon>
        <taxon>Pseudothauera</taxon>
    </lineage>
</organism>
<dbReference type="EMBL" id="PZKC01000006">
    <property type="protein sequence ID" value="PTD96583.1"/>
    <property type="molecule type" value="Genomic_DNA"/>
</dbReference>
<evidence type="ECO:0000313" key="5">
    <source>
        <dbReference type="EMBL" id="PTD96583.1"/>
    </source>
</evidence>
<dbReference type="InterPro" id="IPR018769">
    <property type="entry name" value="VgrG2_DUF2345"/>
</dbReference>
<dbReference type="InterPro" id="IPR037026">
    <property type="entry name" value="Vgr_OB-fold_dom_sf"/>
</dbReference>
<name>A0A2T4IFN4_9RHOO</name>
<keyword evidence="6" id="KW-1185">Reference proteome</keyword>
<gene>
    <name evidence="5" type="ORF">C8261_09705</name>
</gene>
<evidence type="ECO:0000259" key="2">
    <source>
        <dbReference type="Pfam" id="PF04717"/>
    </source>
</evidence>
<comment type="caution">
    <text evidence="5">The sequence shown here is derived from an EMBL/GenBank/DDBJ whole genome shotgun (WGS) entry which is preliminary data.</text>
</comment>
<feature type="region of interest" description="Disordered" evidence="1">
    <location>
        <begin position="80"/>
        <end position="124"/>
    </location>
</feature>
<feature type="domain" description="Gp5/Type VI secretion system Vgr protein OB-fold" evidence="2">
    <location>
        <begin position="200"/>
        <end position="267"/>
    </location>
</feature>
<dbReference type="Pfam" id="PF10106">
    <property type="entry name" value="DUF2345"/>
    <property type="match status" value="1"/>
</dbReference>
<dbReference type="Pfam" id="PF04717">
    <property type="entry name" value="Phage_base_V"/>
    <property type="match status" value="1"/>
</dbReference>
<reference evidence="5 6" key="1">
    <citation type="submission" date="2018-03" db="EMBL/GenBank/DDBJ databases">
        <authorList>
            <person name="Keele B.F."/>
        </authorList>
    </citation>
    <scope>NUCLEOTIDE SEQUENCE [LARGE SCALE GENOMIC DNA]</scope>
    <source>
        <strain evidence="5 6">D20</strain>
    </source>
</reference>
<dbReference type="InterPro" id="IPR028244">
    <property type="entry name" value="T6SS_Rhs_Vgr_dom"/>
</dbReference>
<dbReference type="Pfam" id="PF13296">
    <property type="entry name" value="T6SS_Vgr"/>
    <property type="match status" value="1"/>
</dbReference>
<feature type="compositionally biased region" description="Low complexity" evidence="1">
    <location>
        <begin position="111"/>
        <end position="124"/>
    </location>
</feature>